<dbReference type="InterPro" id="IPR007341">
    <property type="entry name" value="Transgly_assoc"/>
</dbReference>
<gene>
    <name evidence="8" type="ORF">DZC73_18545</name>
</gene>
<dbReference type="OrthoDB" id="9811343at2"/>
<comment type="similarity">
    <text evidence="2">Belongs to the UPF0410 family.</text>
</comment>
<evidence type="ECO:0000313" key="8">
    <source>
        <dbReference type="EMBL" id="RQP23417.1"/>
    </source>
</evidence>
<protein>
    <submittedName>
        <fullName evidence="8">GlsB/YeaQ/YmgE family stress response membrane protein</fullName>
    </submittedName>
</protein>
<dbReference type="RefSeq" id="WP_124541865.1">
    <property type="nucleotide sequence ID" value="NZ_QUSW01000005.1"/>
</dbReference>
<reference evidence="8 9" key="1">
    <citation type="submission" date="2018-08" db="EMBL/GenBank/DDBJ databases">
        <authorList>
            <person name="Khan S.A."/>
            <person name="Jeon C.O."/>
            <person name="Chun B.H."/>
            <person name="Jeong S.E."/>
        </authorList>
    </citation>
    <scope>NUCLEOTIDE SEQUENCE [LARGE SCALE GENOMIC DNA]</scope>
    <source>
        <strain evidence="8 9">S-16</strain>
    </source>
</reference>
<dbReference type="EMBL" id="QUSW01000005">
    <property type="protein sequence ID" value="RQP23417.1"/>
    <property type="molecule type" value="Genomic_DNA"/>
</dbReference>
<keyword evidence="9" id="KW-1185">Reference proteome</keyword>
<dbReference type="Proteomes" id="UP000267464">
    <property type="component" value="Unassembled WGS sequence"/>
</dbReference>
<dbReference type="Pfam" id="PF04226">
    <property type="entry name" value="Transgly_assoc"/>
    <property type="match status" value="1"/>
</dbReference>
<evidence type="ECO:0000313" key="9">
    <source>
        <dbReference type="Proteomes" id="UP000267464"/>
    </source>
</evidence>
<dbReference type="AlphaFoldDB" id="A0A3N7HMK9"/>
<accession>A0A3N7HMK9</accession>
<evidence type="ECO:0000256" key="3">
    <source>
        <dbReference type="ARBA" id="ARBA00022475"/>
    </source>
</evidence>
<evidence type="ECO:0000256" key="7">
    <source>
        <dbReference type="SAM" id="Phobius"/>
    </source>
</evidence>
<dbReference type="PANTHER" id="PTHR33884">
    <property type="entry name" value="UPF0410 PROTEIN YMGE"/>
    <property type="match status" value="1"/>
</dbReference>
<reference evidence="8 9" key="2">
    <citation type="submission" date="2018-12" db="EMBL/GenBank/DDBJ databases">
        <title>Rhizobacter gummiphilus sp. nov., a rubber-degrading bacterium isolated from the soil of a botanical garden in Japan.</title>
        <authorList>
            <person name="Shunsuke S.S."/>
        </authorList>
    </citation>
    <scope>NUCLEOTIDE SEQUENCE [LARGE SCALE GENOMIC DNA]</scope>
    <source>
        <strain evidence="8 9">S-16</strain>
    </source>
</reference>
<evidence type="ECO:0000256" key="2">
    <source>
        <dbReference type="ARBA" id="ARBA00011006"/>
    </source>
</evidence>
<comment type="caution">
    <text evidence="8">The sequence shown here is derived from an EMBL/GenBank/DDBJ whole genome shotgun (WGS) entry which is preliminary data.</text>
</comment>
<comment type="subcellular location">
    <subcellularLocation>
        <location evidence="1">Cell membrane</location>
        <topology evidence="1">Multi-pass membrane protein</topology>
    </subcellularLocation>
</comment>
<keyword evidence="6 7" id="KW-0472">Membrane</keyword>
<evidence type="ECO:0000256" key="5">
    <source>
        <dbReference type="ARBA" id="ARBA00022989"/>
    </source>
</evidence>
<evidence type="ECO:0000256" key="6">
    <source>
        <dbReference type="ARBA" id="ARBA00023136"/>
    </source>
</evidence>
<keyword evidence="5 7" id="KW-1133">Transmembrane helix</keyword>
<dbReference type="PANTHER" id="PTHR33884:SF3">
    <property type="entry name" value="UPF0410 PROTEIN YMGE"/>
    <property type="match status" value="1"/>
</dbReference>
<organism evidence="8 9">
    <name type="scientific">Piscinibacter terrae</name>
    <dbReference type="NCBI Taxonomy" id="2496871"/>
    <lineage>
        <taxon>Bacteria</taxon>
        <taxon>Pseudomonadati</taxon>
        <taxon>Pseudomonadota</taxon>
        <taxon>Betaproteobacteria</taxon>
        <taxon>Burkholderiales</taxon>
        <taxon>Sphaerotilaceae</taxon>
        <taxon>Piscinibacter</taxon>
    </lineage>
</organism>
<name>A0A3N7HMK9_9BURK</name>
<dbReference type="GO" id="GO:0005886">
    <property type="term" value="C:plasma membrane"/>
    <property type="evidence" value="ECO:0007669"/>
    <property type="project" value="UniProtKB-SubCell"/>
</dbReference>
<evidence type="ECO:0000256" key="1">
    <source>
        <dbReference type="ARBA" id="ARBA00004651"/>
    </source>
</evidence>
<sequence>MLHLLWMFIVGIVVGAIARFIMPGTEHLGILMTGVLGIAGSFVGGFIARLFSKPADGALVHPAGLILSVVGALILLYAWNHLGR</sequence>
<keyword evidence="3" id="KW-1003">Cell membrane</keyword>
<feature type="transmembrane region" description="Helical" evidence="7">
    <location>
        <begin position="5"/>
        <end position="22"/>
    </location>
</feature>
<keyword evidence="4 7" id="KW-0812">Transmembrane</keyword>
<feature type="transmembrane region" description="Helical" evidence="7">
    <location>
        <begin position="28"/>
        <end position="51"/>
    </location>
</feature>
<proteinExistence type="inferred from homology"/>
<feature type="transmembrane region" description="Helical" evidence="7">
    <location>
        <begin position="58"/>
        <end position="79"/>
    </location>
</feature>
<evidence type="ECO:0000256" key="4">
    <source>
        <dbReference type="ARBA" id="ARBA00022692"/>
    </source>
</evidence>